<gene>
    <name evidence="1" type="ORF">E2C01_049947</name>
</gene>
<comment type="caution">
    <text evidence="1">The sequence shown here is derived from an EMBL/GenBank/DDBJ whole genome shotgun (WGS) entry which is preliminary data.</text>
</comment>
<sequence>MFVTCSNEGLLLSMLCCPWPVSLIHKKRRRKIESRCVSGTFVHLPRKRFSHYVIVRFGAASGTVVSVRRVAHCADRFLLLKITQQENQPSFSMLRCLLLHSTPFHDNTFRCNAMFLARPRKDILSN</sequence>
<accession>A0A5B7GFY0</accession>
<dbReference type="AlphaFoldDB" id="A0A5B7GFY0"/>
<name>A0A5B7GFY0_PORTR</name>
<evidence type="ECO:0000313" key="1">
    <source>
        <dbReference type="EMBL" id="MPC55998.1"/>
    </source>
</evidence>
<protein>
    <submittedName>
        <fullName evidence="1">Uncharacterized protein</fullName>
    </submittedName>
</protein>
<evidence type="ECO:0000313" key="2">
    <source>
        <dbReference type="Proteomes" id="UP000324222"/>
    </source>
</evidence>
<dbReference type="Proteomes" id="UP000324222">
    <property type="component" value="Unassembled WGS sequence"/>
</dbReference>
<proteinExistence type="predicted"/>
<keyword evidence="2" id="KW-1185">Reference proteome</keyword>
<organism evidence="1 2">
    <name type="scientific">Portunus trituberculatus</name>
    <name type="common">Swimming crab</name>
    <name type="synonym">Neptunus trituberculatus</name>
    <dbReference type="NCBI Taxonomy" id="210409"/>
    <lineage>
        <taxon>Eukaryota</taxon>
        <taxon>Metazoa</taxon>
        <taxon>Ecdysozoa</taxon>
        <taxon>Arthropoda</taxon>
        <taxon>Crustacea</taxon>
        <taxon>Multicrustacea</taxon>
        <taxon>Malacostraca</taxon>
        <taxon>Eumalacostraca</taxon>
        <taxon>Eucarida</taxon>
        <taxon>Decapoda</taxon>
        <taxon>Pleocyemata</taxon>
        <taxon>Brachyura</taxon>
        <taxon>Eubrachyura</taxon>
        <taxon>Portunoidea</taxon>
        <taxon>Portunidae</taxon>
        <taxon>Portuninae</taxon>
        <taxon>Portunus</taxon>
    </lineage>
</organism>
<reference evidence="1 2" key="1">
    <citation type="submission" date="2019-05" db="EMBL/GenBank/DDBJ databases">
        <title>Another draft genome of Portunus trituberculatus and its Hox gene families provides insights of decapod evolution.</title>
        <authorList>
            <person name="Jeong J.-H."/>
            <person name="Song I."/>
            <person name="Kim S."/>
            <person name="Choi T."/>
            <person name="Kim D."/>
            <person name="Ryu S."/>
            <person name="Kim W."/>
        </authorList>
    </citation>
    <scope>NUCLEOTIDE SEQUENCE [LARGE SCALE GENOMIC DNA]</scope>
    <source>
        <tissue evidence="1">Muscle</tissue>
    </source>
</reference>
<dbReference type="EMBL" id="VSRR010013612">
    <property type="protein sequence ID" value="MPC55998.1"/>
    <property type="molecule type" value="Genomic_DNA"/>
</dbReference>